<dbReference type="InterPro" id="IPR001296">
    <property type="entry name" value="Glyco_trans_1"/>
</dbReference>
<protein>
    <submittedName>
        <fullName evidence="2">Glycosyltransferase</fullName>
        <ecNumber evidence="2">2.4.-.-</ecNumber>
    </submittedName>
</protein>
<keyword evidence="2" id="KW-0808">Transferase</keyword>
<dbReference type="Proteomes" id="UP001302349">
    <property type="component" value="Chromosome"/>
</dbReference>
<dbReference type="Gene3D" id="3.40.50.2000">
    <property type="entry name" value="Glycogen Phosphorylase B"/>
    <property type="match status" value="1"/>
</dbReference>
<evidence type="ECO:0000259" key="1">
    <source>
        <dbReference type="Pfam" id="PF00534"/>
    </source>
</evidence>
<evidence type="ECO:0000313" key="3">
    <source>
        <dbReference type="Proteomes" id="UP001302349"/>
    </source>
</evidence>
<keyword evidence="2" id="KW-0328">Glycosyltransferase</keyword>
<sequence length="294" mass="32939">MIKLKPEAIIVNTPELLPVSILYQIIFGTRIVYDIQENYHLNIKYLSPLPSFLKPLAAAWVRGVETMSAPFVRHFILAENSYTSLPFIGSRWTVLQNKALPLPAPATGKGDLNAPVFLVSGTLSLTYGIREAIDAFLKIHETIPGSQLHLCGKVPDKKSLQYVGETIDNHPSIKLTGGAGGVPYETIQSAIAQADFGLVFYPENPAINECFPTRIWEYMSYRLPMIIQEERMWTNYCLEKKAAVIFKSGQASTGDFLSILDSTFYPATIDYSDIYWTAEEHKLTELVNTLTLDR</sequence>
<name>A0ABZ0IWI7_9BACT</name>
<proteinExistence type="predicted"/>
<dbReference type="Pfam" id="PF00534">
    <property type="entry name" value="Glycos_transf_1"/>
    <property type="match status" value="1"/>
</dbReference>
<dbReference type="GO" id="GO:0016757">
    <property type="term" value="F:glycosyltransferase activity"/>
    <property type="evidence" value="ECO:0007669"/>
    <property type="project" value="UniProtKB-KW"/>
</dbReference>
<dbReference type="EC" id="2.4.-.-" evidence="2"/>
<gene>
    <name evidence="2" type="ORF">RT717_11935</name>
</gene>
<accession>A0ABZ0IWI7</accession>
<dbReference type="SUPFAM" id="SSF53756">
    <property type="entry name" value="UDP-Glycosyltransferase/glycogen phosphorylase"/>
    <property type="match status" value="1"/>
</dbReference>
<evidence type="ECO:0000313" key="2">
    <source>
        <dbReference type="EMBL" id="WOK09349.1"/>
    </source>
</evidence>
<organism evidence="2 3">
    <name type="scientific">Imperialibacter roseus</name>
    <dbReference type="NCBI Taxonomy" id="1324217"/>
    <lineage>
        <taxon>Bacteria</taxon>
        <taxon>Pseudomonadati</taxon>
        <taxon>Bacteroidota</taxon>
        <taxon>Cytophagia</taxon>
        <taxon>Cytophagales</taxon>
        <taxon>Flammeovirgaceae</taxon>
        <taxon>Imperialibacter</taxon>
    </lineage>
</organism>
<dbReference type="RefSeq" id="WP_317491969.1">
    <property type="nucleotide sequence ID" value="NZ_CP136051.1"/>
</dbReference>
<dbReference type="EMBL" id="CP136051">
    <property type="protein sequence ID" value="WOK09349.1"/>
    <property type="molecule type" value="Genomic_DNA"/>
</dbReference>
<keyword evidence="3" id="KW-1185">Reference proteome</keyword>
<feature type="domain" description="Glycosyl transferase family 1" evidence="1">
    <location>
        <begin position="113"/>
        <end position="250"/>
    </location>
</feature>
<reference evidence="2 3" key="1">
    <citation type="journal article" date="2023" name="Microbiol. Resour. Announc.">
        <title>Complete Genome Sequence of Imperialibacter roseus strain P4T.</title>
        <authorList>
            <person name="Tizabi D.R."/>
            <person name="Bachvaroff T."/>
            <person name="Hill R.T."/>
        </authorList>
    </citation>
    <scope>NUCLEOTIDE SEQUENCE [LARGE SCALE GENOMIC DNA]</scope>
    <source>
        <strain evidence="2 3">P4T</strain>
    </source>
</reference>